<keyword evidence="8 12" id="KW-0408">Iron</keyword>
<dbReference type="InterPro" id="IPR029490">
    <property type="entry name" value="Cytochrom_C550"/>
</dbReference>
<reference evidence="14" key="1">
    <citation type="journal article" date="2010" name="Proc. Natl. Acad. Sci. U.S.A.">
        <title>A common red algal origin of the apicomplexan, dinoflagellate, and heterokont plastids.</title>
        <authorList>
            <person name="Janouskovec J."/>
            <person name="Horak A."/>
            <person name="Obornik M."/>
            <person name="Lukes J."/>
            <person name="Keeling P.J."/>
        </authorList>
    </citation>
    <scope>NUCLEOTIDE SEQUENCE</scope>
    <source>
        <strain evidence="14">CCMP2878</strain>
    </source>
</reference>
<dbReference type="GO" id="GO:0019684">
    <property type="term" value="P:photosynthesis, light reaction"/>
    <property type="evidence" value="ECO:0007669"/>
    <property type="project" value="UniProtKB-UniRule"/>
</dbReference>
<comment type="subcellular location">
    <subcellularLocation>
        <location evidence="1">Membrane</location>
        <topology evidence="1">Peripheral membrane protein</topology>
    </subcellularLocation>
    <subcellularLocation>
        <location evidence="12">Plastid</location>
        <location evidence="12">Chloroplast thylakoid membrane</location>
        <topology evidence="12">Peripheral membrane protein</topology>
        <orientation evidence="12">Lumenal side</orientation>
    </subcellularLocation>
    <text evidence="12">Associated with photosystem II at the lumenal side of the thylakoid membrane.</text>
</comment>
<dbReference type="GO" id="GO:0009523">
    <property type="term" value="C:photosystem II"/>
    <property type="evidence" value="ECO:0007669"/>
    <property type="project" value="UniProtKB-KW"/>
</dbReference>
<dbReference type="PROSITE" id="PS51007">
    <property type="entry name" value="CYTC"/>
    <property type="match status" value="1"/>
</dbReference>
<name>D9IXJ6_9ALVE</name>
<keyword evidence="3 12" id="KW-0813">Transport</keyword>
<evidence type="ECO:0000256" key="8">
    <source>
        <dbReference type="ARBA" id="ARBA00023004"/>
    </source>
</evidence>
<evidence type="ECO:0000256" key="6">
    <source>
        <dbReference type="ARBA" id="ARBA00022723"/>
    </source>
</evidence>
<evidence type="ECO:0000256" key="10">
    <source>
        <dbReference type="ARBA" id="ARBA00023136"/>
    </source>
</evidence>
<protein>
    <recommendedName>
        <fullName evidence="12">Photosystem II extrinsic protein V</fullName>
        <shortName evidence="12">PsbV</shortName>
    </recommendedName>
    <alternativeName>
        <fullName evidence="12">Cytochrome c-550</fullName>
    </alternativeName>
    <alternativeName>
        <fullName evidence="12">Cytochrome c550</fullName>
    </alternativeName>
</protein>
<evidence type="ECO:0000256" key="12">
    <source>
        <dbReference type="HAMAP-Rule" id="MF_01378"/>
    </source>
</evidence>
<dbReference type="Pfam" id="PF14495">
    <property type="entry name" value="Cytochrom_C550"/>
    <property type="match status" value="1"/>
</dbReference>
<dbReference type="GO" id="GO:0009535">
    <property type="term" value="C:chloroplast thylakoid membrane"/>
    <property type="evidence" value="ECO:0007669"/>
    <property type="project" value="UniProtKB-SubCell"/>
</dbReference>
<sequence length="160" mass="17867">MTERVFISEDVFFSIPKILIYLNRSLTDSIRTVKLSENNDKAIITPNELGRGKVLFAKTCSACHTGGITKTNPNIGLALSTLKNAIPERDNVVNLVQYMKYPTAYDGTFTLNETHPNTTFAVFFPSMRTLTEKDLYSIAGYILVQAQVLGEKWGGGKVYY</sequence>
<evidence type="ECO:0000256" key="3">
    <source>
        <dbReference type="ARBA" id="ARBA00022448"/>
    </source>
</evidence>
<geneLocation type="chloroplast" evidence="14"/>
<dbReference type="GO" id="GO:0005506">
    <property type="term" value="F:iron ion binding"/>
    <property type="evidence" value="ECO:0007669"/>
    <property type="project" value="InterPro"/>
</dbReference>
<accession>D9IXJ6</accession>
<dbReference type="GO" id="GO:0009055">
    <property type="term" value="F:electron transfer activity"/>
    <property type="evidence" value="ECO:0007669"/>
    <property type="project" value="InterPro"/>
</dbReference>
<dbReference type="RefSeq" id="YP_003795282.1">
    <property type="nucleotide sequence ID" value="NC_014340.2"/>
</dbReference>
<evidence type="ECO:0000256" key="5">
    <source>
        <dbReference type="ARBA" id="ARBA00022617"/>
    </source>
</evidence>
<dbReference type="GO" id="GO:0020037">
    <property type="term" value="F:heme binding"/>
    <property type="evidence" value="ECO:0007669"/>
    <property type="project" value="InterPro"/>
</dbReference>
<evidence type="ECO:0000259" key="13">
    <source>
        <dbReference type="PROSITE" id="PS51007"/>
    </source>
</evidence>
<dbReference type="HAMAP" id="MF_01378">
    <property type="entry name" value="PSII_Cyt550"/>
    <property type="match status" value="1"/>
</dbReference>
<feature type="binding site" description="covalent" evidence="12">
    <location>
        <position position="60"/>
    </location>
    <ligand>
        <name>heme c</name>
        <dbReference type="ChEBI" id="CHEBI:61717"/>
    </ligand>
</feature>
<evidence type="ECO:0000256" key="11">
    <source>
        <dbReference type="ARBA" id="ARBA00023276"/>
    </source>
</evidence>
<keyword evidence="11 12" id="KW-0604">Photosystem II</keyword>
<evidence type="ECO:0000256" key="9">
    <source>
        <dbReference type="ARBA" id="ARBA00023078"/>
    </source>
</evidence>
<dbReference type="InterPro" id="IPR017851">
    <property type="entry name" value="PsbV_cyt_c550"/>
</dbReference>
<dbReference type="InterPro" id="IPR009056">
    <property type="entry name" value="Cyt_c-like_dom"/>
</dbReference>
<comment type="similarity">
    <text evidence="2 12">Belongs to the cytochrome c family. PsbV subfamily.</text>
</comment>
<keyword evidence="10 12" id="KW-0472">Membrane</keyword>
<comment type="cofactor">
    <cofactor evidence="12">
        <name>heme c</name>
        <dbReference type="ChEBI" id="CHEBI:61717"/>
    </cofactor>
    <text evidence="12">Binds 1 heme c group covalently per subunit.</text>
</comment>
<feature type="binding site" description="axial binding residue" evidence="12">
    <location>
        <position position="115"/>
    </location>
    <ligand>
        <name>heme c</name>
        <dbReference type="ChEBI" id="CHEBI:61717"/>
    </ligand>
    <ligandPart>
        <name>Fe</name>
        <dbReference type="ChEBI" id="CHEBI:18248"/>
    </ligandPart>
</feature>
<evidence type="ECO:0000256" key="4">
    <source>
        <dbReference type="ARBA" id="ARBA00022531"/>
    </source>
</evidence>
<comment type="function">
    <text evidence="12">One of the extrinsic, lumenal subunits of photosystem II (PSII). PSII is a light-driven water plastoquinone oxidoreductase, using light energy to abstract electrons from H(2)O, generating a proton gradient subsequently used for ATP formation. The extrinsic proteins stabilize the structure of photosystem II oxygen-evolving complex (OEC), the ion environment of oxygen evolution and protect the OEC against heat-induced inactivation. Low-potential cytochrome c that plays a role in the OEC of PSII.</text>
</comment>
<organism evidence="14">
    <name type="scientific">Chromera velia</name>
    <dbReference type="NCBI Taxonomy" id="505693"/>
    <lineage>
        <taxon>Eukaryota</taxon>
        <taxon>Sar</taxon>
        <taxon>Alveolata</taxon>
        <taxon>Colpodellida</taxon>
        <taxon>Chromeraceae</taxon>
        <taxon>Chromera</taxon>
    </lineage>
</organism>
<dbReference type="PIRSF" id="PIRSF005890">
    <property type="entry name" value="Phot_II_cyt_c550"/>
    <property type="match status" value="1"/>
</dbReference>
<dbReference type="InterPro" id="IPR016003">
    <property type="entry name" value="PsbV_cyt_c550-like"/>
</dbReference>
<keyword evidence="4 12" id="KW-0602">Photosynthesis</keyword>
<evidence type="ECO:0000256" key="7">
    <source>
        <dbReference type="ARBA" id="ARBA00022982"/>
    </source>
</evidence>
<feature type="binding site" description="axial binding residue" evidence="12">
    <location>
        <position position="64"/>
    </location>
    <ligand>
        <name>heme c</name>
        <dbReference type="ChEBI" id="CHEBI:61717"/>
    </ligand>
    <ligandPart>
        <name>Fe</name>
        <dbReference type="ChEBI" id="CHEBI:18248"/>
    </ligandPart>
</feature>
<comment type="subunit">
    <text evidence="12">PSII is composed of 1 copy each of membrane proteins PsbA, PsbB, PsbC, PsbD, PsbE, PsbF, PsbH, PsbI, PsbJ, PsbK, PsbL, PsbM, PsbT, PsbY, PsbZ, Psb30/Ycf12, at least 3 peripheral proteins of the oxygen-evolving complex and a large number of cofactors. It forms dimeric complexes.</text>
</comment>
<proteinExistence type="inferred from homology"/>
<dbReference type="Gene3D" id="1.10.760.10">
    <property type="entry name" value="Cytochrome c-like domain"/>
    <property type="match status" value="1"/>
</dbReference>
<keyword evidence="14" id="KW-0934">Plastid</keyword>
<evidence type="ECO:0000256" key="2">
    <source>
        <dbReference type="ARBA" id="ARBA00010433"/>
    </source>
</evidence>
<evidence type="ECO:0000256" key="1">
    <source>
        <dbReference type="ARBA" id="ARBA00004170"/>
    </source>
</evidence>
<dbReference type="GO" id="GO:0022904">
    <property type="term" value="P:respiratory electron transport chain"/>
    <property type="evidence" value="ECO:0007669"/>
    <property type="project" value="InterPro"/>
</dbReference>
<dbReference type="EMBL" id="HM222967">
    <property type="protein sequence ID" value="ADJ66524.1"/>
    <property type="molecule type" value="Genomic_DNA"/>
</dbReference>
<dbReference type="GeneID" id="9480909"/>
<evidence type="ECO:0000313" key="14">
    <source>
        <dbReference type="EMBL" id="ADJ66524.1"/>
    </source>
</evidence>
<reference evidence="14" key="2">
    <citation type="submission" date="2013-03" db="EMBL/GenBank/DDBJ databases">
        <title>Split photosystem protein, linear topology, and growth of structural complexity in the recombination-driven plastid genome of Chromera velia.</title>
        <authorList>
            <person name="Janouskovec J."/>
            <person name="Sobotka R."/>
            <person name="Lai D.-H."/>
            <person name="Flegontov P."/>
            <person name="Konik P."/>
            <person name="Komenda J."/>
            <person name="Ali S."/>
            <person name="Prasil O."/>
            <person name="Pain A."/>
            <person name="Obornik M."/>
            <person name="Lukes J."/>
            <person name="Keeling P.J."/>
        </authorList>
    </citation>
    <scope>NUCLEOTIDE SEQUENCE</scope>
    <source>
        <strain evidence="14">CCMP2878</strain>
    </source>
</reference>
<feature type="domain" description="Cytochrome c" evidence="13">
    <location>
        <begin position="47"/>
        <end position="146"/>
    </location>
</feature>
<dbReference type="SUPFAM" id="SSF46626">
    <property type="entry name" value="Cytochrome c"/>
    <property type="match status" value="1"/>
</dbReference>
<keyword evidence="5 12" id="KW-0349">Heme</keyword>
<keyword evidence="14" id="KW-0150">Chloroplast</keyword>
<feature type="binding site" description="covalent" evidence="12">
    <location>
        <position position="63"/>
    </location>
    <ligand>
        <name>heme c</name>
        <dbReference type="ChEBI" id="CHEBI:61717"/>
    </ligand>
</feature>
<keyword evidence="9 12" id="KW-0793">Thylakoid</keyword>
<gene>
    <name evidence="12 14" type="primary">psbV</name>
</gene>
<keyword evidence="6 12" id="KW-0479">Metal-binding</keyword>
<dbReference type="InterPro" id="IPR036909">
    <property type="entry name" value="Cyt_c-like_dom_sf"/>
</dbReference>
<dbReference type="AlphaFoldDB" id="D9IXJ6"/>
<keyword evidence="7 12" id="KW-0249">Electron transport</keyword>